<name>A0A0U0QPC3_MYCTX</name>
<dbReference type="Proteomes" id="UP000038802">
    <property type="component" value="Unassembled WGS sequence"/>
</dbReference>
<dbReference type="AlphaFoldDB" id="A0A0U0QPC3"/>
<accession>A0A0U0QPC3</accession>
<organism evidence="1 2">
    <name type="scientific">Mycobacterium tuberculosis</name>
    <dbReference type="NCBI Taxonomy" id="1773"/>
    <lineage>
        <taxon>Bacteria</taxon>
        <taxon>Bacillati</taxon>
        <taxon>Actinomycetota</taxon>
        <taxon>Actinomycetes</taxon>
        <taxon>Mycobacteriales</taxon>
        <taxon>Mycobacteriaceae</taxon>
        <taxon>Mycobacterium</taxon>
        <taxon>Mycobacterium tuberculosis complex</taxon>
    </lineage>
</organism>
<evidence type="ECO:0000313" key="1">
    <source>
        <dbReference type="EMBL" id="COV13737.1"/>
    </source>
</evidence>
<protein>
    <submittedName>
        <fullName evidence="1">Uncharacterized protein</fullName>
    </submittedName>
</protein>
<reference evidence="2" key="1">
    <citation type="submission" date="2015-03" db="EMBL/GenBank/DDBJ databases">
        <authorList>
            <consortium name="Pathogen Informatics"/>
        </authorList>
    </citation>
    <scope>NUCLEOTIDE SEQUENCE [LARGE SCALE GENOMIC DNA]</scope>
    <source>
        <strain evidence="2">K00500041</strain>
    </source>
</reference>
<proteinExistence type="predicted"/>
<evidence type="ECO:0000313" key="2">
    <source>
        <dbReference type="Proteomes" id="UP000038802"/>
    </source>
</evidence>
<sequence>MLPMVLMLSSPCRRMGCLAACRAGLDLTVMGARGVY</sequence>
<gene>
    <name evidence="1" type="ORF">ERS007703_00623</name>
</gene>
<dbReference type="EMBL" id="CSAE01000039">
    <property type="protein sequence ID" value="COV13737.1"/>
    <property type="molecule type" value="Genomic_DNA"/>
</dbReference>